<comment type="similarity">
    <text evidence="2">Belongs to the G-protein coupled receptor 2 family. Mth subfamily.</text>
</comment>
<evidence type="ECO:0000256" key="9">
    <source>
        <dbReference type="ARBA" id="ARBA00023157"/>
    </source>
</evidence>
<keyword evidence="9" id="KW-1015">Disulfide bond</keyword>
<dbReference type="GO" id="GO:0004930">
    <property type="term" value="F:G protein-coupled receptor activity"/>
    <property type="evidence" value="ECO:0007669"/>
    <property type="project" value="UniProtKB-KW"/>
</dbReference>
<sequence length="407" mass="45678">MSLIVLYLLIAAGRHIASVQGDNETRQTAVRRVVSAPICCPLGWSLVKINMGFFRPEIYECRKLAEDDADNSTASGDAKETETSVDIFERTAPVYGYRIQTPALDQGGNYSGQLPQCNRQTFVFLTGDREVELPSSACLTSVNKRLAAVHCAPTRGDSLQTLSVVHKCCPLHYVYDAIQQKCVRIAGTPNFQRYGILLQQWAIFVDDVLSCAQDMALVEYQLSGKEVKFIDGKVAIAIRGEWKKFKLLDYCMEAIDDASVWSDFAEQRYIVRTCQPRRVCQGVACIRRCCADGEFFTKANKTSYCKRDESDVSFHSFESLQITGNFTKPAVFGILRGLDCQRFLLNPDLYSSDAHIINSNDGSLYVASSTKNYTNNQYCVEKIRNSTFGEQKVALHIPVFRLESGWQ</sequence>
<evidence type="ECO:0000256" key="10">
    <source>
        <dbReference type="ARBA" id="ARBA00023170"/>
    </source>
</evidence>
<dbReference type="PANTHER" id="PTHR46953:SF1">
    <property type="entry name" value="G-PROTEIN COUPLED RECEPTOR MTH-LIKE 1-RELATED"/>
    <property type="match status" value="1"/>
</dbReference>
<dbReference type="EMBL" id="GDHF01026247">
    <property type="protein sequence ID" value="JAI26067.1"/>
    <property type="molecule type" value="Transcribed_RNA"/>
</dbReference>
<dbReference type="Gene3D" id="2.170.180.11">
    <property type="entry name" value="Methuselah ectodomain, domain 2"/>
    <property type="match status" value="1"/>
</dbReference>
<evidence type="ECO:0000256" key="7">
    <source>
        <dbReference type="ARBA" id="ARBA00023040"/>
    </source>
</evidence>
<name>A0A0K8UHB1_BACLA</name>
<comment type="subcellular location">
    <subcellularLocation>
        <location evidence="1">Cell membrane</location>
        <topology evidence="1">Multi-pass membrane protein</topology>
    </subcellularLocation>
</comment>
<keyword evidence="7" id="KW-0297">G-protein coupled receptor</keyword>
<evidence type="ECO:0000256" key="8">
    <source>
        <dbReference type="ARBA" id="ARBA00023136"/>
    </source>
</evidence>
<evidence type="ECO:0000256" key="6">
    <source>
        <dbReference type="ARBA" id="ARBA00022989"/>
    </source>
</evidence>
<keyword evidence="11" id="KW-0325">Glycoprotein</keyword>
<evidence type="ECO:0000256" key="5">
    <source>
        <dbReference type="ARBA" id="ARBA00022729"/>
    </source>
</evidence>
<organism evidence="14">
    <name type="scientific">Bactrocera latifrons</name>
    <name type="common">Malaysian fruit fly</name>
    <name type="synonym">Chaetodacus latifrons</name>
    <dbReference type="NCBI Taxonomy" id="174628"/>
    <lineage>
        <taxon>Eukaryota</taxon>
        <taxon>Metazoa</taxon>
        <taxon>Ecdysozoa</taxon>
        <taxon>Arthropoda</taxon>
        <taxon>Hexapoda</taxon>
        <taxon>Insecta</taxon>
        <taxon>Pterygota</taxon>
        <taxon>Neoptera</taxon>
        <taxon>Endopterygota</taxon>
        <taxon>Diptera</taxon>
        <taxon>Brachycera</taxon>
        <taxon>Muscomorpha</taxon>
        <taxon>Tephritoidea</taxon>
        <taxon>Tephritidae</taxon>
        <taxon>Bactrocera</taxon>
        <taxon>Bactrocera</taxon>
    </lineage>
</organism>
<keyword evidence="8" id="KW-0472">Membrane</keyword>
<evidence type="ECO:0000256" key="1">
    <source>
        <dbReference type="ARBA" id="ARBA00004651"/>
    </source>
</evidence>
<dbReference type="OrthoDB" id="6134459at2759"/>
<keyword evidence="3" id="KW-1003">Cell membrane</keyword>
<dbReference type="PANTHER" id="PTHR46953">
    <property type="entry name" value="G-PROTEIN COUPLED RECEPTOR MTH-LIKE 1-RELATED"/>
    <property type="match status" value="1"/>
</dbReference>
<evidence type="ECO:0000256" key="4">
    <source>
        <dbReference type="ARBA" id="ARBA00022692"/>
    </source>
</evidence>
<dbReference type="GO" id="GO:0005886">
    <property type="term" value="C:plasma membrane"/>
    <property type="evidence" value="ECO:0007669"/>
    <property type="project" value="UniProtKB-SubCell"/>
</dbReference>
<feature type="chain" id="PRO_5005521122" description="Methuselah N-terminal domain-containing protein" evidence="13">
    <location>
        <begin position="22"/>
        <end position="407"/>
    </location>
</feature>
<evidence type="ECO:0000256" key="2">
    <source>
        <dbReference type="ARBA" id="ARBA00008979"/>
    </source>
</evidence>
<dbReference type="AlphaFoldDB" id="A0A0K8UHB1"/>
<evidence type="ECO:0000256" key="3">
    <source>
        <dbReference type="ARBA" id="ARBA00022475"/>
    </source>
</evidence>
<keyword evidence="4" id="KW-0812">Transmembrane</keyword>
<keyword evidence="5 13" id="KW-0732">Signal</keyword>
<gene>
    <name evidence="14" type="ORF">c0_g1_i1</name>
</gene>
<reference evidence="14" key="1">
    <citation type="submission" date="2015-06" db="EMBL/GenBank/DDBJ databases">
        <authorList>
            <person name="Hoefler B.C."/>
            <person name="Straight P.D."/>
        </authorList>
    </citation>
    <scope>NUCLEOTIDE SEQUENCE</scope>
</reference>
<protein>
    <recommendedName>
        <fullName evidence="15">Methuselah N-terminal domain-containing protein</fullName>
    </recommendedName>
</protein>
<evidence type="ECO:0000256" key="12">
    <source>
        <dbReference type="ARBA" id="ARBA00023224"/>
    </source>
</evidence>
<evidence type="ECO:0008006" key="15">
    <source>
        <dbReference type="Google" id="ProtNLM"/>
    </source>
</evidence>
<dbReference type="InterPro" id="IPR052808">
    <property type="entry name" value="GPCR_Mth-like"/>
</dbReference>
<keyword evidence="12" id="KW-0807">Transducer</keyword>
<evidence type="ECO:0000313" key="14">
    <source>
        <dbReference type="EMBL" id="JAI26067.1"/>
    </source>
</evidence>
<dbReference type="InterPro" id="IPR023311">
    <property type="entry name" value="Methusela_ecto_dom_2"/>
</dbReference>
<keyword evidence="10" id="KW-0675">Receptor</keyword>
<keyword evidence="6" id="KW-1133">Transmembrane helix</keyword>
<proteinExistence type="inferred from homology"/>
<accession>A0A0K8UHB1</accession>
<dbReference type="InterPro" id="IPR036272">
    <property type="entry name" value="Methuselah_N_sf"/>
</dbReference>
<evidence type="ECO:0000256" key="13">
    <source>
        <dbReference type="SAM" id="SignalP"/>
    </source>
</evidence>
<evidence type="ECO:0000256" key="11">
    <source>
        <dbReference type="ARBA" id="ARBA00023180"/>
    </source>
</evidence>
<dbReference type="SUPFAM" id="SSF63877">
    <property type="entry name" value="Methuselah ectodomain"/>
    <property type="match status" value="1"/>
</dbReference>
<feature type="signal peptide" evidence="13">
    <location>
        <begin position="1"/>
        <end position="21"/>
    </location>
</feature>